<feature type="chain" id="PRO_5032358732" description="DUF1579 domain-containing protein" evidence="1">
    <location>
        <begin position="22"/>
        <end position="212"/>
    </location>
</feature>
<evidence type="ECO:0000313" key="2">
    <source>
        <dbReference type="EMBL" id="MBC2593280.1"/>
    </source>
</evidence>
<evidence type="ECO:0008006" key="4">
    <source>
        <dbReference type="Google" id="ProtNLM"/>
    </source>
</evidence>
<keyword evidence="3" id="KW-1185">Reference proteome</keyword>
<evidence type="ECO:0000256" key="1">
    <source>
        <dbReference type="SAM" id="SignalP"/>
    </source>
</evidence>
<dbReference type="AlphaFoldDB" id="A0A842HAG7"/>
<evidence type="ECO:0000313" key="3">
    <source>
        <dbReference type="Proteomes" id="UP000546464"/>
    </source>
</evidence>
<dbReference type="EMBL" id="JACHVB010000013">
    <property type="protein sequence ID" value="MBC2593280.1"/>
    <property type="molecule type" value="Genomic_DNA"/>
</dbReference>
<name>A0A842HAG7_9BACT</name>
<organism evidence="2 3">
    <name type="scientific">Ruficoccus amylovorans</name>
    <dbReference type="NCBI Taxonomy" id="1804625"/>
    <lineage>
        <taxon>Bacteria</taxon>
        <taxon>Pseudomonadati</taxon>
        <taxon>Verrucomicrobiota</taxon>
        <taxon>Opitutia</taxon>
        <taxon>Puniceicoccales</taxon>
        <taxon>Cerasicoccaceae</taxon>
        <taxon>Ruficoccus</taxon>
    </lineage>
</organism>
<sequence length="212" mass="23261">MLTRSLFALLASACALAPLHAQTDATAQENSALVSSPVTQDESPAERTARLNAVLDRYQGRWVGTIEIRSLTRVIQTIQIEQQYWWDEIDGIKVLKGQAVLASMGTLSASESRTYIEAGNIYSETDQEGRQHFFIGKVSDDGRKISWLPADDADPLARKVTDTFSDGPEGPVLTVEGYEEVPVGDNRALLTMRGELKRAGDMSHGPLAMPQR</sequence>
<comment type="caution">
    <text evidence="2">The sequence shown here is derived from an EMBL/GenBank/DDBJ whole genome shotgun (WGS) entry which is preliminary data.</text>
</comment>
<proteinExistence type="predicted"/>
<accession>A0A842HAG7</accession>
<reference evidence="2 3" key="1">
    <citation type="submission" date="2020-07" db="EMBL/GenBank/DDBJ databases">
        <authorList>
            <person name="Feng X."/>
        </authorList>
    </citation>
    <scope>NUCLEOTIDE SEQUENCE [LARGE SCALE GENOMIC DNA]</scope>
    <source>
        <strain evidence="2 3">JCM31066</strain>
    </source>
</reference>
<dbReference type="RefSeq" id="WP_185674290.1">
    <property type="nucleotide sequence ID" value="NZ_JACHVB010000013.1"/>
</dbReference>
<feature type="signal peptide" evidence="1">
    <location>
        <begin position="1"/>
        <end position="21"/>
    </location>
</feature>
<dbReference type="Proteomes" id="UP000546464">
    <property type="component" value="Unassembled WGS sequence"/>
</dbReference>
<keyword evidence="1" id="KW-0732">Signal</keyword>
<protein>
    <recommendedName>
        <fullName evidence="4">DUF1579 domain-containing protein</fullName>
    </recommendedName>
</protein>
<gene>
    <name evidence="2" type="ORF">H5P28_03300</name>
</gene>